<organism evidence="1">
    <name type="scientific">Pseudomonas sp. MYb327</name>
    <dbReference type="NCBI Taxonomy" id="2745230"/>
    <lineage>
        <taxon>Bacteria</taxon>
        <taxon>Pseudomonadati</taxon>
        <taxon>Pseudomonadota</taxon>
        <taxon>Gammaproteobacteria</taxon>
        <taxon>Pseudomonadales</taxon>
        <taxon>Pseudomonadaceae</taxon>
        <taxon>Pseudomonas</taxon>
    </lineage>
</organism>
<dbReference type="PANTHER" id="PTHR38460:SF1">
    <property type="entry name" value="TAUTOMERASE YOLI-RELATED"/>
    <property type="match status" value="1"/>
</dbReference>
<dbReference type="InterPro" id="IPR014347">
    <property type="entry name" value="Tautomerase/MIF_sf"/>
</dbReference>
<protein>
    <submittedName>
        <fullName evidence="1">Tautomerase family protein</fullName>
    </submittedName>
</protein>
<evidence type="ECO:0000313" key="1">
    <source>
        <dbReference type="EMBL" id="XCG75843.1"/>
    </source>
</evidence>
<dbReference type="InterPro" id="IPR037479">
    <property type="entry name" value="Tauto_MSAD"/>
</dbReference>
<gene>
    <name evidence="1" type="ORF">ABVN21_07140</name>
</gene>
<accession>A0AAU8E9D2</accession>
<sequence length="129" mass="14497">MPLLKFDIIQGRNDEQLQTLLDGAHRAMVQAFDVPVSDRYQSVTQHRPGELVLHDTGLGYTRSANVVLLTVISRPRSREQKIAFYRLLAEQLRVDCDLSPDDLIVSLVENTDADWSFGGGRAQFLTGEL</sequence>
<dbReference type="PANTHER" id="PTHR38460">
    <property type="entry name" value="TAUTOMERASE YOLI-RELATED"/>
    <property type="match status" value="1"/>
</dbReference>
<proteinExistence type="predicted"/>
<dbReference type="EMBL" id="CP159258">
    <property type="protein sequence ID" value="XCG75843.1"/>
    <property type="molecule type" value="Genomic_DNA"/>
</dbReference>
<dbReference type="RefSeq" id="WP_339556133.1">
    <property type="nucleotide sequence ID" value="NZ_CP159258.1"/>
</dbReference>
<name>A0AAU8E9D2_9PSED</name>
<dbReference type="Gene3D" id="3.30.429.10">
    <property type="entry name" value="Macrophage Migration Inhibitory Factor"/>
    <property type="match status" value="1"/>
</dbReference>
<dbReference type="Pfam" id="PF14552">
    <property type="entry name" value="Tautomerase_2"/>
    <property type="match status" value="1"/>
</dbReference>
<reference evidence="1" key="1">
    <citation type="submission" date="2024-06" db="EMBL/GenBank/DDBJ databases">
        <title>The Caenorhabditis elegans bacterial microbiome influences microsporidia infection through nutrient limitation and inhibiting parasite invasion.</title>
        <authorList>
            <person name="Tamim El Jarkass H."/>
            <person name="Castelblanco S."/>
            <person name="Kaur M."/>
            <person name="Wan Y.C."/>
            <person name="Ellis A.E."/>
            <person name="Sheldon R.D."/>
            <person name="Lien E.C."/>
            <person name="Burton N.O."/>
            <person name="Wright G.D."/>
            <person name="Reinke A.W."/>
        </authorList>
    </citation>
    <scope>NUCLEOTIDE SEQUENCE</scope>
    <source>
        <strain evidence="1">MYb327</strain>
    </source>
</reference>
<dbReference type="SUPFAM" id="SSF55331">
    <property type="entry name" value="Tautomerase/MIF"/>
    <property type="match status" value="1"/>
</dbReference>
<dbReference type="AlphaFoldDB" id="A0AAU8E9D2"/>